<dbReference type="AlphaFoldDB" id="I2NX46"/>
<comment type="caution">
    <text evidence="2">The sequence shown here is derived from an EMBL/GenBank/DDBJ whole genome shotgun (WGS) entry which is preliminary data.</text>
</comment>
<gene>
    <name evidence="2" type="ORF">HMPREF1051_1263</name>
</gene>
<dbReference type="EMBL" id="AJMT01000007">
    <property type="protein sequence ID" value="EIG30407.1"/>
    <property type="molecule type" value="Genomic_DNA"/>
</dbReference>
<dbReference type="Proteomes" id="UP000004473">
    <property type="component" value="Unassembled WGS sequence"/>
</dbReference>
<evidence type="ECO:0000256" key="1">
    <source>
        <dbReference type="SAM" id="MobiDB-lite"/>
    </source>
</evidence>
<sequence length="62" mass="7070">MLKRRYPHLIRANLNQPPLGGCVLKHSDNPTSPPDRRQPPLGGCVLKQFFSHLFHLNLSSRL</sequence>
<evidence type="ECO:0000313" key="2">
    <source>
        <dbReference type="EMBL" id="EIG30407.1"/>
    </source>
</evidence>
<protein>
    <submittedName>
        <fullName evidence="2">Uncharacterized protein</fullName>
    </submittedName>
</protein>
<accession>I2NX46</accession>
<evidence type="ECO:0000313" key="3">
    <source>
        <dbReference type="Proteomes" id="UP000004473"/>
    </source>
</evidence>
<proteinExistence type="predicted"/>
<organism evidence="2 3">
    <name type="scientific">Neisseria sicca VK64</name>
    <dbReference type="NCBI Taxonomy" id="1095748"/>
    <lineage>
        <taxon>Bacteria</taxon>
        <taxon>Pseudomonadati</taxon>
        <taxon>Pseudomonadota</taxon>
        <taxon>Betaproteobacteria</taxon>
        <taxon>Neisseriales</taxon>
        <taxon>Neisseriaceae</taxon>
        <taxon>Neisseria</taxon>
    </lineage>
</organism>
<name>I2NX46_NEISI</name>
<reference evidence="2 3" key="1">
    <citation type="submission" date="2012-04" db="EMBL/GenBank/DDBJ databases">
        <authorList>
            <person name="Harkins D.M."/>
            <person name="Madupu R."/>
            <person name="Durkin A.S."/>
            <person name="Torralba M."/>
            <person name="Methe B."/>
            <person name="Sutton G.G."/>
            <person name="Nelson K.E."/>
        </authorList>
    </citation>
    <scope>NUCLEOTIDE SEQUENCE [LARGE SCALE GENOMIC DNA]</scope>
    <source>
        <strain evidence="2 3">VK64</strain>
    </source>
</reference>
<feature type="region of interest" description="Disordered" evidence="1">
    <location>
        <begin position="15"/>
        <end position="40"/>
    </location>
</feature>